<accession>A0A922CXQ1</accession>
<dbReference type="Proteomes" id="UP000791440">
    <property type="component" value="Unassembled WGS sequence"/>
</dbReference>
<organism evidence="2 3">
    <name type="scientific">Manduca sexta</name>
    <name type="common">Tobacco hawkmoth</name>
    <name type="synonym">Tobacco hornworm</name>
    <dbReference type="NCBI Taxonomy" id="7130"/>
    <lineage>
        <taxon>Eukaryota</taxon>
        <taxon>Metazoa</taxon>
        <taxon>Ecdysozoa</taxon>
        <taxon>Arthropoda</taxon>
        <taxon>Hexapoda</taxon>
        <taxon>Insecta</taxon>
        <taxon>Pterygota</taxon>
        <taxon>Neoptera</taxon>
        <taxon>Endopterygota</taxon>
        <taxon>Lepidoptera</taxon>
        <taxon>Glossata</taxon>
        <taxon>Ditrysia</taxon>
        <taxon>Bombycoidea</taxon>
        <taxon>Sphingidae</taxon>
        <taxon>Sphinginae</taxon>
        <taxon>Sphingini</taxon>
        <taxon>Manduca</taxon>
    </lineage>
</organism>
<sequence>MIKRVSDFVKCVKISRGAGVRGFIQCDRGAGAAGQRRIGARRRRVPRWRTAVSRRLPAAILPAALRARAAPRQPASSATEPWHGVRRRRRRR</sequence>
<evidence type="ECO:0000313" key="3">
    <source>
        <dbReference type="Proteomes" id="UP000791440"/>
    </source>
</evidence>
<proteinExistence type="predicted"/>
<name>A0A922CXQ1_MANSE</name>
<reference evidence="2" key="1">
    <citation type="journal article" date="2016" name="Insect Biochem. Mol. Biol.">
        <title>Multifaceted biological insights from a draft genome sequence of the tobacco hornworm moth, Manduca sexta.</title>
        <authorList>
            <person name="Kanost M.R."/>
            <person name="Arrese E.L."/>
            <person name="Cao X."/>
            <person name="Chen Y.R."/>
            <person name="Chellapilla S."/>
            <person name="Goldsmith M.R."/>
            <person name="Grosse-Wilde E."/>
            <person name="Heckel D.G."/>
            <person name="Herndon N."/>
            <person name="Jiang H."/>
            <person name="Papanicolaou A."/>
            <person name="Qu J."/>
            <person name="Soulages J.L."/>
            <person name="Vogel H."/>
            <person name="Walters J."/>
            <person name="Waterhouse R.M."/>
            <person name="Ahn S.J."/>
            <person name="Almeida F.C."/>
            <person name="An C."/>
            <person name="Aqrawi P."/>
            <person name="Bretschneider A."/>
            <person name="Bryant W.B."/>
            <person name="Bucks S."/>
            <person name="Chao H."/>
            <person name="Chevignon G."/>
            <person name="Christen J.M."/>
            <person name="Clarke D.F."/>
            <person name="Dittmer N.T."/>
            <person name="Ferguson L.C.F."/>
            <person name="Garavelou S."/>
            <person name="Gordon K.H.J."/>
            <person name="Gunaratna R.T."/>
            <person name="Han Y."/>
            <person name="Hauser F."/>
            <person name="He Y."/>
            <person name="Heidel-Fischer H."/>
            <person name="Hirsh A."/>
            <person name="Hu Y."/>
            <person name="Jiang H."/>
            <person name="Kalra D."/>
            <person name="Klinner C."/>
            <person name="Konig C."/>
            <person name="Kovar C."/>
            <person name="Kroll A.R."/>
            <person name="Kuwar S.S."/>
            <person name="Lee S.L."/>
            <person name="Lehman R."/>
            <person name="Li K."/>
            <person name="Li Z."/>
            <person name="Liang H."/>
            <person name="Lovelace S."/>
            <person name="Lu Z."/>
            <person name="Mansfield J.H."/>
            <person name="McCulloch K.J."/>
            <person name="Mathew T."/>
            <person name="Morton B."/>
            <person name="Muzny D.M."/>
            <person name="Neunemann D."/>
            <person name="Ongeri F."/>
            <person name="Pauchet Y."/>
            <person name="Pu L.L."/>
            <person name="Pyrousis I."/>
            <person name="Rao X.J."/>
            <person name="Redding A."/>
            <person name="Roesel C."/>
            <person name="Sanchez-Gracia A."/>
            <person name="Schaack S."/>
            <person name="Shukla A."/>
            <person name="Tetreau G."/>
            <person name="Wang Y."/>
            <person name="Xiong G.H."/>
            <person name="Traut W."/>
            <person name="Walsh T.K."/>
            <person name="Worley K.C."/>
            <person name="Wu D."/>
            <person name="Wu W."/>
            <person name="Wu Y.Q."/>
            <person name="Zhang X."/>
            <person name="Zou Z."/>
            <person name="Zucker H."/>
            <person name="Briscoe A.D."/>
            <person name="Burmester T."/>
            <person name="Clem R.J."/>
            <person name="Feyereisen R."/>
            <person name="Grimmelikhuijzen C.J.P."/>
            <person name="Hamodrakas S.J."/>
            <person name="Hansson B.S."/>
            <person name="Huguet E."/>
            <person name="Jermiin L.S."/>
            <person name="Lan Q."/>
            <person name="Lehman H.K."/>
            <person name="Lorenzen M."/>
            <person name="Merzendorfer H."/>
            <person name="Michalopoulos I."/>
            <person name="Morton D.B."/>
            <person name="Muthukrishnan S."/>
            <person name="Oakeshott J.G."/>
            <person name="Palmer W."/>
            <person name="Park Y."/>
            <person name="Passarelli A.L."/>
            <person name="Rozas J."/>
            <person name="Schwartz L.M."/>
            <person name="Smith W."/>
            <person name="Southgate A."/>
            <person name="Vilcinskas A."/>
            <person name="Vogt R."/>
            <person name="Wang P."/>
            <person name="Werren J."/>
            <person name="Yu X.Q."/>
            <person name="Zhou J.J."/>
            <person name="Brown S.J."/>
            <person name="Scherer S.E."/>
            <person name="Richards S."/>
            <person name="Blissard G.W."/>
        </authorList>
    </citation>
    <scope>NUCLEOTIDE SEQUENCE</scope>
</reference>
<reference evidence="2" key="2">
    <citation type="submission" date="2020-12" db="EMBL/GenBank/DDBJ databases">
        <authorList>
            <person name="Kanost M."/>
        </authorList>
    </citation>
    <scope>NUCLEOTIDE SEQUENCE</scope>
</reference>
<evidence type="ECO:0000256" key="1">
    <source>
        <dbReference type="SAM" id="MobiDB-lite"/>
    </source>
</evidence>
<feature type="region of interest" description="Disordered" evidence="1">
    <location>
        <begin position="67"/>
        <end position="92"/>
    </location>
</feature>
<dbReference type="AlphaFoldDB" id="A0A922CXQ1"/>
<protein>
    <submittedName>
        <fullName evidence="2">Uncharacterized protein</fullName>
    </submittedName>
</protein>
<evidence type="ECO:0000313" key="2">
    <source>
        <dbReference type="EMBL" id="KAG6461721.1"/>
    </source>
</evidence>
<keyword evidence="3" id="KW-1185">Reference proteome</keyword>
<gene>
    <name evidence="2" type="ORF">O3G_MSEX012803</name>
</gene>
<feature type="compositionally biased region" description="Low complexity" evidence="1">
    <location>
        <begin position="67"/>
        <end position="78"/>
    </location>
</feature>
<comment type="caution">
    <text evidence="2">The sequence shown here is derived from an EMBL/GenBank/DDBJ whole genome shotgun (WGS) entry which is preliminary data.</text>
</comment>
<dbReference type="EMBL" id="JH668769">
    <property type="protein sequence ID" value="KAG6461721.1"/>
    <property type="molecule type" value="Genomic_DNA"/>
</dbReference>